<dbReference type="Proteomes" id="UP000634136">
    <property type="component" value="Unassembled WGS sequence"/>
</dbReference>
<evidence type="ECO:0000259" key="1">
    <source>
        <dbReference type="Pfam" id="PF13456"/>
    </source>
</evidence>
<name>A0A834T360_9FABA</name>
<keyword evidence="4" id="KW-1185">Reference proteome</keyword>
<dbReference type="GO" id="GO:0004523">
    <property type="term" value="F:RNA-DNA hybrid ribonuclease activity"/>
    <property type="evidence" value="ECO:0007669"/>
    <property type="project" value="InterPro"/>
</dbReference>
<dbReference type="InterPro" id="IPR044730">
    <property type="entry name" value="RNase_H-like_dom_plant"/>
</dbReference>
<dbReference type="PANTHER" id="PTHR47723">
    <property type="entry name" value="OS05G0353850 PROTEIN"/>
    <property type="match status" value="1"/>
</dbReference>
<dbReference type="Pfam" id="PF13456">
    <property type="entry name" value="RVT_3"/>
    <property type="match status" value="1"/>
</dbReference>
<dbReference type="InterPro" id="IPR012337">
    <property type="entry name" value="RNaseH-like_sf"/>
</dbReference>
<organism evidence="3 4">
    <name type="scientific">Senna tora</name>
    <dbReference type="NCBI Taxonomy" id="362788"/>
    <lineage>
        <taxon>Eukaryota</taxon>
        <taxon>Viridiplantae</taxon>
        <taxon>Streptophyta</taxon>
        <taxon>Embryophyta</taxon>
        <taxon>Tracheophyta</taxon>
        <taxon>Spermatophyta</taxon>
        <taxon>Magnoliopsida</taxon>
        <taxon>eudicotyledons</taxon>
        <taxon>Gunneridae</taxon>
        <taxon>Pentapetalae</taxon>
        <taxon>rosids</taxon>
        <taxon>fabids</taxon>
        <taxon>Fabales</taxon>
        <taxon>Fabaceae</taxon>
        <taxon>Caesalpinioideae</taxon>
        <taxon>Cassia clade</taxon>
        <taxon>Senna</taxon>
    </lineage>
</organism>
<dbReference type="Pfam" id="PF13966">
    <property type="entry name" value="zf-RVT"/>
    <property type="match status" value="1"/>
</dbReference>
<dbReference type="EMBL" id="JAAIUW010000009">
    <property type="protein sequence ID" value="KAF7814421.1"/>
    <property type="molecule type" value="Genomic_DNA"/>
</dbReference>
<dbReference type="SUPFAM" id="SSF53098">
    <property type="entry name" value="Ribonuclease H-like"/>
    <property type="match status" value="1"/>
</dbReference>
<dbReference type="InterPro" id="IPR053151">
    <property type="entry name" value="RNase_H-like"/>
</dbReference>
<dbReference type="InterPro" id="IPR036397">
    <property type="entry name" value="RNaseH_sf"/>
</dbReference>
<accession>A0A834T360</accession>
<dbReference type="AlphaFoldDB" id="A0A834T360"/>
<evidence type="ECO:0000313" key="4">
    <source>
        <dbReference type="Proteomes" id="UP000634136"/>
    </source>
</evidence>
<feature type="domain" description="RNase H type-1" evidence="1">
    <location>
        <begin position="461"/>
        <end position="581"/>
    </location>
</feature>
<dbReference type="OrthoDB" id="1741277at2759"/>
<dbReference type="GO" id="GO:0003676">
    <property type="term" value="F:nucleic acid binding"/>
    <property type="evidence" value="ECO:0007669"/>
    <property type="project" value="InterPro"/>
</dbReference>
<sequence length="754" mass="85223">MHRLIDYLRSSFSSEGIKGRNRSGCDCISESTDAFIGGAKTLLHVGEEDPSSRRDGWIPAGKNTAARRTVARLTDSKLRIQRPSFSAKRQTERFRKNTADGGQRLRGVPRIIGSSLSSRAANRVFSPILPPIFSSFLCIRSSIPLLWEDYFPILKNFDLQFELSFCSVSYCPLLLVKEDVLLHAMGLRLRWASLEWRKDRRFQALKSFSNRGSKLSDFVDELGQWKNSEEMTSLPEEIKQKINDMIPPNESLGPDTPLWNHEVNGIFTIKSAYQSICKINREPRSIWKLIWKANTIPRNKTILWRLGHEKLPTRSRLASWCNINPMCPLCGSFRETNIHLLRDCRKVAAIWNLFINPRCRALFYLLPTKEWISWNLQRKVNFSGIQWSVIFPIGCSLIWKWRNRICNDSEFTLPEEPHRVILFHARTFVQACSDVLKTPRADPIQQKNHWVKPCIDWIKVNCDGAVCNLSKKASCGGLLRDSYGNWISGYMANLGTTNVLTAELWGIYYGIKTAWAQGYRKVVVESDSTMAVKQIIGSSACDISVHPVTYSIRKWLNKCWVVQVNYISRSGNMCADLLAKKGLAIQKGLLLLKDPPEFIRNAIHLGTHLNSILVKEDLRELISWQEARRGDRQASILASWSNTVLASVSSITLSYPNPNATSIPLLIASASSTVGLLTMSILSVNAATQIPSLSRMIPPITPPPSDNVPASVFSLTIPSFGFSHLKCLPNTSFHSFQDFESWTSSHTAVTLHQN</sequence>
<feature type="domain" description="Reverse transcriptase zinc-binding" evidence="2">
    <location>
        <begin position="267"/>
        <end position="351"/>
    </location>
</feature>
<protein>
    <submittedName>
        <fullName evidence="3">Ribonuclease H</fullName>
    </submittedName>
</protein>
<dbReference type="PANTHER" id="PTHR47723:SF19">
    <property type="entry name" value="POLYNUCLEOTIDYL TRANSFERASE, RIBONUCLEASE H-LIKE SUPERFAMILY PROTEIN"/>
    <property type="match status" value="1"/>
</dbReference>
<proteinExistence type="predicted"/>
<comment type="caution">
    <text evidence="3">The sequence shown here is derived from an EMBL/GenBank/DDBJ whole genome shotgun (WGS) entry which is preliminary data.</text>
</comment>
<dbReference type="InterPro" id="IPR002156">
    <property type="entry name" value="RNaseH_domain"/>
</dbReference>
<evidence type="ECO:0000259" key="2">
    <source>
        <dbReference type="Pfam" id="PF13966"/>
    </source>
</evidence>
<dbReference type="CDD" id="cd06222">
    <property type="entry name" value="RNase_H_like"/>
    <property type="match status" value="1"/>
</dbReference>
<gene>
    <name evidence="3" type="ORF">G2W53_028390</name>
</gene>
<dbReference type="Gene3D" id="3.30.420.10">
    <property type="entry name" value="Ribonuclease H-like superfamily/Ribonuclease H"/>
    <property type="match status" value="1"/>
</dbReference>
<reference evidence="3" key="1">
    <citation type="submission" date="2020-09" db="EMBL/GenBank/DDBJ databases">
        <title>Genome-Enabled Discovery of Anthraquinone Biosynthesis in Senna tora.</title>
        <authorList>
            <person name="Kang S.-H."/>
            <person name="Pandey R.P."/>
            <person name="Lee C.-M."/>
            <person name="Sim J.-S."/>
            <person name="Jeong J.-T."/>
            <person name="Choi B.-S."/>
            <person name="Jung M."/>
            <person name="Ginzburg D."/>
            <person name="Zhao K."/>
            <person name="Won S.Y."/>
            <person name="Oh T.-J."/>
            <person name="Yu Y."/>
            <person name="Kim N.-H."/>
            <person name="Lee O.R."/>
            <person name="Lee T.-H."/>
            <person name="Bashyal P."/>
            <person name="Kim T.-S."/>
            <person name="Lee W.-H."/>
            <person name="Kawkins C."/>
            <person name="Kim C.-K."/>
            <person name="Kim J.S."/>
            <person name="Ahn B.O."/>
            <person name="Rhee S.Y."/>
            <person name="Sohng J.K."/>
        </authorList>
    </citation>
    <scope>NUCLEOTIDE SEQUENCE</scope>
    <source>
        <tissue evidence="3">Leaf</tissue>
    </source>
</reference>
<dbReference type="InterPro" id="IPR026960">
    <property type="entry name" value="RVT-Znf"/>
</dbReference>
<evidence type="ECO:0000313" key="3">
    <source>
        <dbReference type="EMBL" id="KAF7814421.1"/>
    </source>
</evidence>